<dbReference type="PANTHER" id="PTHR13891">
    <property type="entry name" value="CYTOCHROME C OXIDASE ASSEMBLY FACTOR 7"/>
    <property type="match status" value="1"/>
</dbReference>
<dbReference type="SUPFAM" id="SSF81901">
    <property type="entry name" value="HCP-like"/>
    <property type="match status" value="1"/>
</dbReference>
<keyword evidence="6" id="KW-1185">Reference proteome</keyword>
<name>A0AAV3A2V9_PYXAD</name>
<dbReference type="SMART" id="SM00671">
    <property type="entry name" value="SEL1"/>
    <property type="match status" value="4"/>
</dbReference>
<dbReference type="Gene3D" id="1.25.40.10">
    <property type="entry name" value="Tetratricopeptide repeat domain"/>
    <property type="match status" value="1"/>
</dbReference>
<dbReference type="PANTHER" id="PTHR13891:SF1">
    <property type="entry name" value="CYTOCHROME C OXIDASE ASSEMBLY FACTOR 7"/>
    <property type="match status" value="1"/>
</dbReference>
<proteinExistence type="inferred from homology"/>
<dbReference type="AlphaFoldDB" id="A0AAV3A2V9"/>
<evidence type="ECO:0000256" key="2">
    <source>
        <dbReference type="ARBA" id="ARBA00022737"/>
    </source>
</evidence>
<comment type="caution">
    <text evidence="5">The sequence shown here is derived from an EMBL/GenBank/DDBJ whole genome shotgun (WGS) entry which is preliminary data.</text>
</comment>
<sequence length="230" mass="25582">MAGVVDFKDEEEVKEFLDNLGVEYSYACYKEKDSDGCHRLAEYLETIKKDFVATAKVLKKNCEEFGLSESCYKLGSYHITGKGGVPLDLQAAYNCYLKSCNSGGKKSLDSCHNVGLLLHDGHVNDKKPDPVAARNYYQKACEGKFSASCFNLSTMYLQGAPGLPKDMNKALHYSEKACDMGHIWACANASRMYKLGDGVSKDNAKAETLKNRAKELHRKQKEVEQISFGE</sequence>
<evidence type="ECO:0000256" key="4">
    <source>
        <dbReference type="SAM" id="Coils"/>
    </source>
</evidence>
<comment type="similarity">
    <text evidence="1 3">Belongs to the hcp beta-lactamase family.</text>
</comment>
<evidence type="ECO:0000256" key="3">
    <source>
        <dbReference type="RuleBase" id="RU366075"/>
    </source>
</evidence>
<dbReference type="InterPro" id="IPR011990">
    <property type="entry name" value="TPR-like_helical_dom_sf"/>
</dbReference>
<comment type="subcellular location">
    <subcellularLocation>
        <location evidence="3">Mitochondrion intermembrane space</location>
    </subcellularLocation>
</comment>
<dbReference type="Pfam" id="PF08238">
    <property type="entry name" value="Sel1"/>
    <property type="match status" value="4"/>
</dbReference>
<protein>
    <recommendedName>
        <fullName evidence="3">Cytochrome c oxidase assembly factor 7</fullName>
    </recommendedName>
</protein>
<dbReference type="Proteomes" id="UP001181693">
    <property type="component" value="Unassembled WGS sequence"/>
</dbReference>
<gene>
    <name evidence="5" type="ORF">GDO54_016243</name>
</gene>
<accession>A0AAV3A2V9</accession>
<dbReference type="InterPro" id="IPR006597">
    <property type="entry name" value="Sel1-like"/>
</dbReference>
<dbReference type="EMBL" id="DYDO01000009">
    <property type="protein sequence ID" value="DBA17940.1"/>
    <property type="molecule type" value="Genomic_DNA"/>
</dbReference>
<dbReference type="InterPro" id="IPR040239">
    <property type="entry name" value="HcpB-like"/>
</dbReference>
<feature type="coiled-coil region" evidence="4">
    <location>
        <begin position="199"/>
        <end position="226"/>
    </location>
</feature>
<keyword evidence="4" id="KW-0175">Coiled coil</keyword>
<reference evidence="5" key="1">
    <citation type="thesis" date="2020" institute="ProQuest LLC" country="789 East Eisenhower Parkway, Ann Arbor, MI, USA">
        <title>Comparative Genomics and Chromosome Evolution.</title>
        <authorList>
            <person name="Mudd A.B."/>
        </authorList>
    </citation>
    <scope>NUCLEOTIDE SEQUENCE</scope>
    <source>
        <strain evidence="5">1538</strain>
        <tissue evidence="5">Blood</tissue>
    </source>
</reference>
<dbReference type="GO" id="GO:0005758">
    <property type="term" value="C:mitochondrial intermembrane space"/>
    <property type="evidence" value="ECO:0007669"/>
    <property type="project" value="UniProtKB-SubCell"/>
</dbReference>
<keyword evidence="2" id="KW-0677">Repeat</keyword>
<comment type="function">
    <text evidence="3">Required for assembly of mitochondrial respiratory chain complexes.</text>
</comment>
<organism evidence="5 6">
    <name type="scientific">Pyxicephalus adspersus</name>
    <name type="common">African bullfrog</name>
    <dbReference type="NCBI Taxonomy" id="30357"/>
    <lineage>
        <taxon>Eukaryota</taxon>
        <taxon>Metazoa</taxon>
        <taxon>Chordata</taxon>
        <taxon>Craniata</taxon>
        <taxon>Vertebrata</taxon>
        <taxon>Euteleostomi</taxon>
        <taxon>Amphibia</taxon>
        <taxon>Batrachia</taxon>
        <taxon>Anura</taxon>
        <taxon>Neobatrachia</taxon>
        <taxon>Ranoidea</taxon>
        <taxon>Pyxicephalidae</taxon>
        <taxon>Pyxicephalinae</taxon>
        <taxon>Pyxicephalus</taxon>
    </lineage>
</organism>
<evidence type="ECO:0000256" key="1">
    <source>
        <dbReference type="ARBA" id="ARBA00008486"/>
    </source>
</evidence>
<evidence type="ECO:0000313" key="5">
    <source>
        <dbReference type="EMBL" id="DBA17940.1"/>
    </source>
</evidence>
<evidence type="ECO:0000313" key="6">
    <source>
        <dbReference type="Proteomes" id="UP001181693"/>
    </source>
</evidence>